<accession>A0A1L9R534</accession>
<dbReference type="InterPro" id="IPR058240">
    <property type="entry name" value="rSAM_sf"/>
</dbReference>
<evidence type="ECO:0000313" key="4">
    <source>
        <dbReference type="EMBL" id="OJJ30008.1"/>
    </source>
</evidence>
<feature type="chain" id="PRO_5013064049" description="Radical SAM core domain-containing protein" evidence="3">
    <location>
        <begin position="23"/>
        <end position="324"/>
    </location>
</feature>
<dbReference type="VEuPathDB" id="FungiDB:ASPWEDRAFT_46734"/>
<evidence type="ECO:0000256" key="3">
    <source>
        <dbReference type="SAM" id="SignalP"/>
    </source>
</evidence>
<gene>
    <name evidence="4" type="ORF">ASPWEDRAFT_46734</name>
</gene>
<keyword evidence="2" id="KW-0411">Iron-sulfur</keyword>
<dbReference type="InterPro" id="IPR051196">
    <property type="entry name" value="RSAD2/Viperin_antiviral"/>
</dbReference>
<dbReference type="GeneID" id="63752682"/>
<dbReference type="PANTHER" id="PTHR21339">
    <property type="entry name" value="RADICAL S-ADENOSYL METHIONINE DOMAIN-CONTAINING PROTEIN 2"/>
    <property type="match status" value="1"/>
</dbReference>
<organism evidence="4 5">
    <name type="scientific">Aspergillus wentii DTO 134E9</name>
    <dbReference type="NCBI Taxonomy" id="1073089"/>
    <lineage>
        <taxon>Eukaryota</taxon>
        <taxon>Fungi</taxon>
        <taxon>Dikarya</taxon>
        <taxon>Ascomycota</taxon>
        <taxon>Pezizomycotina</taxon>
        <taxon>Eurotiomycetes</taxon>
        <taxon>Eurotiomycetidae</taxon>
        <taxon>Eurotiales</taxon>
        <taxon>Aspergillaceae</taxon>
        <taxon>Aspergillus</taxon>
        <taxon>Aspergillus subgen. Cremei</taxon>
    </lineage>
</organism>
<dbReference type="OrthoDB" id="549750at2759"/>
<keyword evidence="2" id="KW-0479">Metal-binding</keyword>
<dbReference type="Proteomes" id="UP000184383">
    <property type="component" value="Unassembled WGS sequence"/>
</dbReference>
<dbReference type="EMBL" id="KV878218">
    <property type="protein sequence ID" value="OJJ30008.1"/>
    <property type="molecule type" value="Genomic_DNA"/>
</dbReference>
<dbReference type="CDD" id="cd01335">
    <property type="entry name" value="Radical_SAM"/>
    <property type="match status" value="1"/>
</dbReference>
<keyword evidence="2" id="KW-0408">Iron</keyword>
<reference evidence="5" key="1">
    <citation type="journal article" date="2017" name="Genome Biol.">
        <title>Comparative genomics reveals high biological diversity and specific adaptations in the industrially and medically important fungal genus Aspergillus.</title>
        <authorList>
            <person name="de Vries R.P."/>
            <person name="Riley R."/>
            <person name="Wiebenga A."/>
            <person name="Aguilar-Osorio G."/>
            <person name="Amillis S."/>
            <person name="Uchima C.A."/>
            <person name="Anderluh G."/>
            <person name="Asadollahi M."/>
            <person name="Askin M."/>
            <person name="Barry K."/>
            <person name="Battaglia E."/>
            <person name="Bayram O."/>
            <person name="Benocci T."/>
            <person name="Braus-Stromeyer S.A."/>
            <person name="Caldana C."/>
            <person name="Canovas D."/>
            <person name="Cerqueira G.C."/>
            <person name="Chen F."/>
            <person name="Chen W."/>
            <person name="Choi C."/>
            <person name="Clum A."/>
            <person name="Dos Santos R.A."/>
            <person name="Damasio A.R."/>
            <person name="Diallinas G."/>
            <person name="Emri T."/>
            <person name="Fekete E."/>
            <person name="Flipphi M."/>
            <person name="Freyberg S."/>
            <person name="Gallo A."/>
            <person name="Gournas C."/>
            <person name="Habgood R."/>
            <person name="Hainaut M."/>
            <person name="Harispe M.L."/>
            <person name="Henrissat B."/>
            <person name="Hilden K.S."/>
            <person name="Hope R."/>
            <person name="Hossain A."/>
            <person name="Karabika E."/>
            <person name="Karaffa L."/>
            <person name="Karanyi Z."/>
            <person name="Krasevec N."/>
            <person name="Kuo A."/>
            <person name="Kusch H."/>
            <person name="LaButti K."/>
            <person name="Lagendijk E.L."/>
            <person name="Lapidus A."/>
            <person name="Levasseur A."/>
            <person name="Lindquist E."/>
            <person name="Lipzen A."/>
            <person name="Logrieco A.F."/>
            <person name="MacCabe A."/>
            <person name="Maekelae M.R."/>
            <person name="Malavazi I."/>
            <person name="Melin P."/>
            <person name="Meyer V."/>
            <person name="Mielnichuk N."/>
            <person name="Miskei M."/>
            <person name="Molnar A.P."/>
            <person name="Mule G."/>
            <person name="Ngan C.Y."/>
            <person name="Orejas M."/>
            <person name="Orosz E."/>
            <person name="Ouedraogo J.P."/>
            <person name="Overkamp K.M."/>
            <person name="Park H.-S."/>
            <person name="Perrone G."/>
            <person name="Piumi F."/>
            <person name="Punt P.J."/>
            <person name="Ram A.F."/>
            <person name="Ramon A."/>
            <person name="Rauscher S."/>
            <person name="Record E."/>
            <person name="Riano-Pachon D.M."/>
            <person name="Robert V."/>
            <person name="Roehrig J."/>
            <person name="Ruller R."/>
            <person name="Salamov A."/>
            <person name="Salih N.S."/>
            <person name="Samson R.A."/>
            <person name="Sandor E."/>
            <person name="Sanguinetti M."/>
            <person name="Schuetze T."/>
            <person name="Sepcic K."/>
            <person name="Shelest E."/>
            <person name="Sherlock G."/>
            <person name="Sophianopoulou V."/>
            <person name="Squina F.M."/>
            <person name="Sun H."/>
            <person name="Susca A."/>
            <person name="Todd R.B."/>
            <person name="Tsang A."/>
            <person name="Unkles S.E."/>
            <person name="van de Wiele N."/>
            <person name="van Rossen-Uffink D."/>
            <person name="Oliveira J.V."/>
            <person name="Vesth T.C."/>
            <person name="Visser J."/>
            <person name="Yu J.-H."/>
            <person name="Zhou M."/>
            <person name="Andersen M.R."/>
            <person name="Archer D.B."/>
            <person name="Baker S.E."/>
            <person name="Benoit I."/>
            <person name="Brakhage A.A."/>
            <person name="Braus G.H."/>
            <person name="Fischer R."/>
            <person name="Frisvad J.C."/>
            <person name="Goldman G.H."/>
            <person name="Houbraken J."/>
            <person name="Oakley B."/>
            <person name="Pocsi I."/>
            <person name="Scazzocchio C."/>
            <person name="Seiboth B."/>
            <person name="vanKuyk P.A."/>
            <person name="Wortman J."/>
            <person name="Dyer P.S."/>
            <person name="Grigoriev I.V."/>
        </authorList>
    </citation>
    <scope>NUCLEOTIDE SEQUENCE [LARGE SCALE GENOMIC DNA]</scope>
    <source>
        <strain evidence="5">DTO 134E9</strain>
    </source>
</reference>
<protein>
    <recommendedName>
        <fullName evidence="6">Radical SAM core domain-containing protein</fullName>
    </recommendedName>
</protein>
<dbReference type="InterPro" id="IPR013785">
    <property type="entry name" value="Aldolase_TIM"/>
</dbReference>
<proteinExistence type="predicted"/>
<dbReference type="AlphaFoldDB" id="A0A1L9R534"/>
<dbReference type="Gene3D" id="3.20.20.70">
    <property type="entry name" value="Aldolase class I"/>
    <property type="match status" value="1"/>
</dbReference>
<evidence type="ECO:0000256" key="1">
    <source>
        <dbReference type="ARBA" id="ARBA00001966"/>
    </source>
</evidence>
<comment type="cofactor">
    <cofactor evidence="1">
        <name>[4Fe-4S] cluster</name>
        <dbReference type="ChEBI" id="CHEBI:49883"/>
    </cofactor>
</comment>
<dbReference type="RefSeq" id="XP_040683685.1">
    <property type="nucleotide sequence ID" value="XM_040836834.1"/>
</dbReference>
<dbReference type="PANTHER" id="PTHR21339:SF0">
    <property type="entry name" value="S-ADENOSYLMETHIONINE-DEPENDENT NUCLEOTIDE DEHYDRATASE RSAD2"/>
    <property type="match status" value="1"/>
</dbReference>
<name>A0A1L9R534_ASPWE</name>
<feature type="signal peptide" evidence="3">
    <location>
        <begin position="1"/>
        <end position="22"/>
    </location>
</feature>
<dbReference type="STRING" id="1073089.A0A1L9R534"/>
<keyword evidence="2" id="KW-0004">4Fe-4S</keyword>
<evidence type="ECO:0000256" key="2">
    <source>
        <dbReference type="ARBA" id="ARBA00022485"/>
    </source>
</evidence>
<evidence type="ECO:0000313" key="5">
    <source>
        <dbReference type="Proteomes" id="UP000184383"/>
    </source>
</evidence>
<keyword evidence="5" id="KW-1185">Reference proteome</keyword>
<dbReference type="GO" id="GO:0051539">
    <property type="term" value="F:4 iron, 4 sulfur cluster binding"/>
    <property type="evidence" value="ECO:0007669"/>
    <property type="project" value="UniProtKB-KW"/>
</dbReference>
<dbReference type="SUPFAM" id="SSF102114">
    <property type="entry name" value="Radical SAM enzymes"/>
    <property type="match status" value="1"/>
</dbReference>
<evidence type="ECO:0008006" key="6">
    <source>
        <dbReference type="Google" id="ProtNLM"/>
    </source>
</evidence>
<sequence length="324" mass="37297">MMDTSLPAMLVALLLFGVAILAVEKMMSRSNAKEPIIPVSVEFLFARLCTNEGFCCRTDKFSHVESFENIQRGLRMLKKCAMKKITFSGDPLVYPNLLYRVIKFCREDLGLDSISLVADASKLTEGFMECAARYIDTIIVACDSFNEQCKNVIGRGTGSDFAQIQEVARLCKKYDVGFEIHTVVNRYNVHEDMNKQIQALQPVQWKVFRVLAIDNGSDETIHNSRRFKVSAMEFRMFCNWHFHQNCLVDRPYYTMGDSHFVLDDHMRFINQKTGAPTKSILDVDIEEALRDAYWDEGDSYERGGIYDWSEEYVCEKCECKTMDL</sequence>
<keyword evidence="3" id="KW-0732">Signal</keyword>